<dbReference type="SUPFAM" id="SSF69279">
    <property type="entry name" value="Phage tail proteins"/>
    <property type="match status" value="1"/>
</dbReference>
<dbReference type="Pfam" id="PF05954">
    <property type="entry name" value="Phage_GPD"/>
    <property type="match status" value="1"/>
</dbReference>
<sequence length="596" mass="64077">MSVSPEKNSEGLVTFSIYSEGEKISDSFEAVSIWVRREVNRIGRAKLVFEAGNMPMKEIPESDDDTFAPGTTIRIEAGYQSNEHILFEGVVITHNVDIPEDDTATLEIECADFMFPTTLIRKNNYFEQQKDSDIISTILGTYSGLTATVDATTVSHPEMVQYYCSDWDFICSRADANGLIIITDQKKVNVIKPNVSASPVLKVTYGEDLISFRGELQTADQTPGVDAYAWDIATQAMIKAASATPTLNEQGDQTPSDLSEAVGGDRWEIQTESYGDSSQLQTWADAQSLKAGLSRIRGEIRFQGSSLAVPGCLITLDGLGKRFNGDAFIGAVEHSIEDGEWITTAGMGIDPEMATQNTDVVTPPASGLLPGIEGLHIGVIKKLDGDPAKEFRVQVEIPLLNTDKNLVWARLSNFWSSNSFGAFFIPNVGDEVVLGFLNNDPTYPVILGSLYSSANPAPLQIDKKNPIQLMQTKNGIKLEMDDENKVVTVTTPGTNKLVLSDKDKTVTLADQNGNKIVLSDSGILIQAAKEITLKAGTEVKVDAGTNASVKAGVNATVKGTNVELTADASFTAKGNASAELSAAGQTAVKGAIVMIN</sequence>
<dbReference type="InterPro" id="IPR037026">
    <property type="entry name" value="Vgr_OB-fold_dom_sf"/>
</dbReference>
<dbReference type="InterPro" id="IPR006531">
    <property type="entry name" value="Gp5/Vgr_OB"/>
</dbReference>
<dbReference type="SUPFAM" id="SSF69255">
    <property type="entry name" value="gp5 N-terminal domain-like"/>
    <property type="match status" value="1"/>
</dbReference>
<organism evidence="2 3">
    <name type="scientific">Fluviicola chungangensis</name>
    <dbReference type="NCBI Taxonomy" id="2597671"/>
    <lineage>
        <taxon>Bacteria</taxon>
        <taxon>Pseudomonadati</taxon>
        <taxon>Bacteroidota</taxon>
        <taxon>Flavobacteriia</taxon>
        <taxon>Flavobacteriales</taxon>
        <taxon>Crocinitomicaceae</taxon>
        <taxon>Fluviicola</taxon>
    </lineage>
</organism>
<gene>
    <name evidence="2" type="primary">vgrG</name>
    <name evidence="2" type="ORF">FO442_09995</name>
</gene>
<dbReference type="Gene3D" id="2.40.50.230">
    <property type="entry name" value="Gp5 N-terminal domain"/>
    <property type="match status" value="1"/>
</dbReference>
<dbReference type="OrthoDB" id="1907165at2"/>
<dbReference type="Proteomes" id="UP000316008">
    <property type="component" value="Unassembled WGS sequence"/>
</dbReference>
<dbReference type="Pfam" id="PF04717">
    <property type="entry name" value="Phage_base_V"/>
    <property type="match status" value="1"/>
</dbReference>
<comment type="caution">
    <text evidence="2">The sequence shown here is derived from an EMBL/GenBank/DDBJ whole genome shotgun (WGS) entry which is preliminary data.</text>
</comment>
<evidence type="ECO:0000313" key="2">
    <source>
        <dbReference type="EMBL" id="TSJ44919.1"/>
    </source>
</evidence>
<dbReference type="RefSeq" id="WP_144333033.1">
    <property type="nucleotide sequence ID" value="NZ_VLPL01000004.1"/>
</dbReference>
<dbReference type="EMBL" id="VLPL01000004">
    <property type="protein sequence ID" value="TSJ44919.1"/>
    <property type="molecule type" value="Genomic_DNA"/>
</dbReference>
<evidence type="ECO:0000259" key="1">
    <source>
        <dbReference type="Pfam" id="PF04717"/>
    </source>
</evidence>
<feature type="domain" description="Gp5/Type VI secretion system Vgr protein OB-fold" evidence="1">
    <location>
        <begin position="377"/>
        <end position="451"/>
    </location>
</feature>
<evidence type="ECO:0000313" key="3">
    <source>
        <dbReference type="Proteomes" id="UP000316008"/>
    </source>
</evidence>
<dbReference type="AlphaFoldDB" id="A0A556MYQ6"/>
<protein>
    <submittedName>
        <fullName evidence="2">Type VI secretion system tip protein VgrG</fullName>
    </submittedName>
</protein>
<proteinExistence type="predicted"/>
<dbReference type="InterPro" id="IPR006533">
    <property type="entry name" value="T6SS_Vgr_RhsGE"/>
</dbReference>
<dbReference type="SUPFAM" id="SSF69349">
    <property type="entry name" value="Phage fibre proteins"/>
    <property type="match status" value="1"/>
</dbReference>
<reference evidence="2 3" key="1">
    <citation type="submission" date="2019-07" db="EMBL/GenBank/DDBJ databases">
        <authorList>
            <person name="Huq M.A."/>
        </authorList>
    </citation>
    <scope>NUCLEOTIDE SEQUENCE [LARGE SCALE GENOMIC DNA]</scope>
    <source>
        <strain evidence="2 3">MAH-3</strain>
    </source>
</reference>
<dbReference type="NCBIfam" id="TIGR01646">
    <property type="entry name" value="vgr_GE"/>
    <property type="match status" value="1"/>
</dbReference>
<keyword evidence="3" id="KW-1185">Reference proteome</keyword>
<accession>A0A556MYQ6</accession>
<name>A0A556MYQ6_9FLAO</name>